<evidence type="ECO:0000313" key="12">
    <source>
        <dbReference type="Proteomes" id="UP000054776"/>
    </source>
</evidence>
<keyword evidence="9" id="KW-0472">Membrane</keyword>
<comment type="catalytic activity">
    <reaction evidence="5">
        <text>(S)-2-hydroxyglutarate + A = 2-oxoglutarate + AH2</text>
        <dbReference type="Rhea" id="RHEA:21252"/>
        <dbReference type="ChEBI" id="CHEBI:13193"/>
        <dbReference type="ChEBI" id="CHEBI:16782"/>
        <dbReference type="ChEBI" id="CHEBI:16810"/>
        <dbReference type="ChEBI" id="CHEBI:17499"/>
        <dbReference type="EC" id="1.1.99.2"/>
    </reaction>
</comment>
<dbReference type="eggNOG" id="KOG2665">
    <property type="taxonomic scope" value="Eukaryota"/>
</dbReference>
<evidence type="ECO:0000313" key="11">
    <source>
        <dbReference type="EMBL" id="KRY36743.1"/>
    </source>
</evidence>
<evidence type="ECO:0000256" key="8">
    <source>
        <dbReference type="ARBA" id="ARBA00041137"/>
    </source>
</evidence>
<dbReference type="PANTHER" id="PTHR43104:SF2">
    <property type="entry name" value="L-2-HYDROXYGLUTARATE DEHYDROGENASE, MITOCHONDRIAL"/>
    <property type="match status" value="1"/>
</dbReference>
<dbReference type="Proteomes" id="UP000054776">
    <property type="component" value="Unassembled WGS sequence"/>
</dbReference>
<dbReference type="InParanoid" id="A0A0V1BII3"/>
<dbReference type="STRING" id="6334.A0A0V1BII3"/>
<reference evidence="11 12" key="1">
    <citation type="submission" date="2015-01" db="EMBL/GenBank/DDBJ databases">
        <title>Evolution of Trichinella species and genotypes.</title>
        <authorList>
            <person name="Korhonen P.K."/>
            <person name="Edoardo P."/>
            <person name="Giuseppe L.R."/>
            <person name="Gasser R.B."/>
        </authorList>
    </citation>
    <scope>NUCLEOTIDE SEQUENCE [LARGE SCALE GENOMIC DNA]</scope>
    <source>
        <strain evidence="11">ISS3</strain>
    </source>
</reference>
<dbReference type="OrthoDB" id="498204at2759"/>
<keyword evidence="9" id="KW-0812">Transmembrane</keyword>
<evidence type="ECO:0000256" key="5">
    <source>
        <dbReference type="ARBA" id="ARBA00036066"/>
    </source>
</evidence>
<comment type="caution">
    <text evidence="11">The sequence shown here is derived from an EMBL/GenBank/DDBJ whole genome shotgun (WGS) entry which is preliminary data.</text>
</comment>
<dbReference type="FunCoup" id="A0A0V1BII3">
    <property type="interactions" value="1405"/>
</dbReference>
<dbReference type="NCBIfam" id="NF008726">
    <property type="entry name" value="PRK11728.1"/>
    <property type="match status" value="1"/>
</dbReference>
<comment type="similarity">
    <text evidence="6">Belongs to the L2HGDH family.</text>
</comment>
<feature type="domain" description="FAD dependent oxidoreductase" evidence="10">
    <location>
        <begin position="107"/>
        <end position="517"/>
    </location>
</feature>
<evidence type="ECO:0000256" key="9">
    <source>
        <dbReference type="SAM" id="Phobius"/>
    </source>
</evidence>
<dbReference type="InterPro" id="IPR006076">
    <property type="entry name" value="FAD-dep_OxRdtase"/>
</dbReference>
<dbReference type="EC" id="1.1.99.2" evidence="7"/>
<accession>A0A0V1BII3</accession>
<sequence>MGLLKHLKVEMYVFRIVWSNCAEARKSEILLRVNHDPQIIICESKTDLIRKILFIAAVIFFFCINEMILQKSLTLVNKCTFLKSCSSVVIPRKHFVQQKGPMENKFDLVVVGGGIVGCATAREISNRMPELKIAIVEKESKKFCMCLKSFAFHQSSRNSGVIHAGIYYAPGSLKAKLCVRGLDLSYEFLNKKNIPYKKCGKLIVAVEQSELAGLKELYERAQQNSVKDLKIIEGSEIKNYEPHCKGLKAIWSPHTGIVDWGLVTNYYAEDVVSRGGRVITNFEVDSFKLNEDANVSGKDKFPLTITSKDKLIQCKYAITCAGLYSDRVAVMSGCSPLPKIVPIRGEYLVLKPEKRNLVRGNIYPVPHPGLPFLGVHFTPKMNGDIILGPNAVLAFKREGYGYFQMNVGELLDSVLYKGFLQLAMKNFKFGFTEYYRGIFIGSQVKQLQRYIPEIKLADVERGMTGVRAQALDVKGNLVDDFVFDSGTGTLGQRILHTRNAPSPAATSSLAIAEFIADKAMEKFKF</sequence>
<evidence type="ECO:0000256" key="6">
    <source>
        <dbReference type="ARBA" id="ARBA00037941"/>
    </source>
</evidence>
<dbReference type="Pfam" id="PF01266">
    <property type="entry name" value="DAO"/>
    <property type="match status" value="1"/>
</dbReference>
<dbReference type="GO" id="GO:0047545">
    <property type="term" value="F:(S)-2-hydroxyglutarate dehydrogenase activity"/>
    <property type="evidence" value="ECO:0007669"/>
    <property type="project" value="UniProtKB-EC"/>
</dbReference>
<evidence type="ECO:0000256" key="3">
    <source>
        <dbReference type="ARBA" id="ARBA00022827"/>
    </source>
</evidence>
<evidence type="ECO:0000256" key="4">
    <source>
        <dbReference type="ARBA" id="ARBA00023002"/>
    </source>
</evidence>
<organism evidence="11 12">
    <name type="scientific">Trichinella spiralis</name>
    <name type="common">Trichina worm</name>
    <dbReference type="NCBI Taxonomy" id="6334"/>
    <lineage>
        <taxon>Eukaryota</taxon>
        <taxon>Metazoa</taxon>
        <taxon>Ecdysozoa</taxon>
        <taxon>Nematoda</taxon>
        <taxon>Enoplea</taxon>
        <taxon>Dorylaimia</taxon>
        <taxon>Trichinellida</taxon>
        <taxon>Trichinellidae</taxon>
        <taxon>Trichinella</taxon>
    </lineage>
</organism>
<comment type="cofactor">
    <cofactor evidence="1">
        <name>FAD</name>
        <dbReference type="ChEBI" id="CHEBI:57692"/>
    </cofactor>
</comment>
<name>A0A0V1BII3_TRISP</name>
<dbReference type="EMBL" id="JYDH01000040">
    <property type="protein sequence ID" value="KRY36743.1"/>
    <property type="molecule type" value="Genomic_DNA"/>
</dbReference>
<evidence type="ECO:0000256" key="2">
    <source>
        <dbReference type="ARBA" id="ARBA00022630"/>
    </source>
</evidence>
<dbReference type="AlphaFoldDB" id="A0A0V1BII3"/>
<evidence type="ECO:0000259" key="10">
    <source>
        <dbReference type="Pfam" id="PF01266"/>
    </source>
</evidence>
<evidence type="ECO:0000256" key="7">
    <source>
        <dbReference type="ARBA" id="ARBA00038878"/>
    </source>
</evidence>
<dbReference type="SUPFAM" id="SSF51905">
    <property type="entry name" value="FAD/NAD(P)-binding domain"/>
    <property type="match status" value="1"/>
</dbReference>
<keyword evidence="3" id="KW-0274">FAD</keyword>
<protein>
    <recommendedName>
        <fullName evidence="8">L-2-hydroxyglutarate dehydrogenase, mitochondrial</fullName>
        <ecNumber evidence="7">1.1.99.2</ecNumber>
    </recommendedName>
</protein>
<dbReference type="Gene3D" id="3.50.50.60">
    <property type="entry name" value="FAD/NAD(P)-binding domain"/>
    <property type="match status" value="1"/>
</dbReference>
<gene>
    <name evidence="11" type="ORF">T01_12589</name>
</gene>
<feature type="transmembrane region" description="Helical" evidence="9">
    <location>
        <begin position="52"/>
        <end position="69"/>
    </location>
</feature>
<keyword evidence="4" id="KW-0560">Oxidoreductase</keyword>
<keyword evidence="9" id="KW-1133">Transmembrane helix</keyword>
<evidence type="ECO:0000256" key="1">
    <source>
        <dbReference type="ARBA" id="ARBA00001974"/>
    </source>
</evidence>
<keyword evidence="12" id="KW-1185">Reference proteome</keyword>
<keyword evidence="2" id="KW-0285">Flavoprotein</keyword>
<dbReference type="Gene3D" id="3.30.9.10">
    <property type="entry name" value="D-Amino Acid Oxidase, subunit A, domain 2"/>
    <property type="match status" value="1"/>
</dbReference>
<dbReference type="InterPro" id="IPR036188">
    <property type="entry name" value="FAD/NAD-bd_sf"/>
</dbReference>
<proteinExistence type="inferred from homology"/>
<dbReference type="PANTHER" id="PTHR43104">
    <property type="entry name" value="L-2-HYDROXYGLUTARATE DEHYDROGENASE, MITOCHONDRIAL"/>
    <property type="match status" value="1"/>
</dbReference>